<dbReference type="Pfam" id="PF00106">
    <property type="entry name" value="adh_short"/>
    <property type="match status" value="1"/>
</dbReference>
<comment type="caution">
    <text evidence="4">The sequence shown here is derived from an EMBL/GenBank/DDBJ whole genome shotgun (WGS) entry which is preliminary data.</text>
</comment>
<evidence type="ECO:0000313" key="5">
    <source>
        <dbReference type="Proteomes" id="UP001295740"/>
    </source>
</evidence>
<keyword evidence="2" id="KW-0560">Oxidoreductase</keyword>
<reference evidence="4" key="1">
    <citation type="submission" date="2023-10" db="EMBL/GenBank/DDBJ databases">
        <authorList>
            <person name="Hackl T."/>
        </authorList>
    </citation>
    <scope>NUCLEOTIDE SEQUENCE</scope>
</reference>
<dbReference type="SUPFAM" id="SSF51735">
    <property type="entry name" value="NAD(P)-binding Rossmann-fold domains"/>
    <property type="match status" value="1"/>
</dbReference>
<dbReference type="GO" id="GO:0004806">
    <property type="term" value="F:triacylglycerol lipase activity"/>
    <property type="evidence" value="ECO:0007669"/>
    <property type="project" value="TreeGrafter"/>
</dbReference>
<gene>
    <name evidence="4" type="ORF">KHLLAP_LOCUS10682</name>
</gene>
<protein>
    <submittedName>
        <fullName evidence="4">Uu.00g061140.m01.CDS01</fullName>
    </submittedName>
</protein>
<evidence type="ECO:0000256" key="3">
    <source>
        <dbReference type="RuleBase" id="RU000363"/>
    </source>
</evidence>
<dbReference type="Proteomes" id="UP001295740">
    <property type="component" value="Unassembled WGS sequence"/>
</dbReference>
<dbReference type="InterPro" id="IPR002347">
    <property type="entry name" value="SDR_fam"/>
</dbReference>
<dbReference type="CDD" id="cd05374">
    <property type="entry name" value="17beta-HSD-like_SDR_c"/>
    <property type="match status" value="1"/>
</dbReference>
<sequence>MPLKTILVTGCSAGGIGAAICGALATRGHHVFVTARDTSKVPESLSALSNVTVLRLDVCWTESVSETAKLVAESGRGLDVLVNNAGAGYAMPLLDVDIERAQRLYDLNVWGPIRAVQAFSKLLIASRGRVVNISTVGAVVNTPWIGTYASSKAALTNLSETLRLELSPLGVTVVAIMCGTINSLFHNNDPDFHLPPTSLYMPIEKTIAGWASAELKPKGIPAEQFAEMLVEDMGGSGTAGLVWKGPNSSGIKFVSQFLPQFLADFVVSYTQGLKELKGHRAG</sequence>
<organism evidence="4 5">
    <name type="scientific">Anthostomella pinea</name>
    <dbReference type="NCBI Taxonomy" id="933095"/>
    <lineage>
        <taxon>Eukaryota</taxon>
        <taxon>Fungi</taxon>
        <taxon>Dikarya</taxon>
        <taxon>Ascomycota</taxon>
        <taxon>Pezizomycotina</taxon>
        <taxon>Sordariomycetes</taxon>
        <taxon>Xylariomycetidae</taxon>
        <taxon>Xylariales</taxon>
        <taxon>Xylariaceae</taxon>
        <taxon>Anthostomella</taxon>
    </lineage>
</organism>
<dbReference type="PANTHER" id="PTHR44169:SF6">
    <property type="entry name" value="NADPH-DEPENDENT 1-ACYLDIHYDROXYACETONE PHOSPHATE REDUCTASE"/>
    <property type="match status" value="1"/>
</dbReference>
<dbReference type="AlphaFoldDB" id="A0AAI8VT82"/>
<evidence type="ECO:0000256" key="1">
    <source>
        <dbReference type="ARBA" id="ARBA00006484"/>
    </source>
</evidence>
<dbReference type="Gene3D" id="3.40.50.720">
    <property type="entry name" value="NAD(P)-binding Rossmann-like Domain"/>
    <property type="match status" value="1"/>
</dbReference>
<dbReference type="InterPro" id="IPR036291">
    <property type="entry name" value="NAD(P)-bd_dom_sf"/>
</dbReference>
<dbReference type="PANTHER" id="PTHR44169">
    <property type="entry name" value="NADPH-DEPENDENT 1-ACYLDIHYDROXYACETONE PHOSPHATE REDUCTASE"/>
    <property type="match status" value="1"/>
</dbReference>
<proteinExistence type="inferred from homology"/>
<dbReference type="GO" id="GO:0005783">
    <property type="term" value="C:endoplasmic reticulum"/>
    <property type="evidence" value="ECO:0007669"/>
    <property type="project" value="TreeGrafter"/>
</dbReference>
<dbReference type="GO" id="GO:0000140">
    <property type="term" value="F:acylglycerone-phosphate reductase (NADP+) activity"/>
    <property type="evidence" value="ECO:0007669"/>
    <property type="project" value="TreeGrafter"/>
</dbReference>
<accession>A0AAI8VT82</accession>
<dbReference type="PRINTS" id="PR00081">
    <property type="entry name" value="GDHRDH"/>
</dbReference>
<dbReference type="PRINTS" id="PR00080">
    <property type="entry name" value="SDRFAMILY"/>
</dbReference>
<name>A0AAI8VT82_9PEZI</name>
<dbReference type="EMBL" id="CAUWAG010000013">
    <property type="protein sequence ID" value="CAJ2510214.1"/>
    <property type="molecule type" value="Genomic_DNA"/>
</dbReference>
<dbReference type="GO" id="GO:0019433">
    <property type="term" value="P:triglyceride catabolic process"/>
    <property type="evidence" value="ECO:0007669"/>
    <property type="project" value="TreeGrafter"/>
</dbReference>
<dbReference type="GO" id="GO:0006654">
    <property type="term" value="P:phosphatidic acid biosynthetic process"/>
    <property type="evidence" value="ECO:0007669"/>
    <property type="project" value="TreeGrafter"/>
</dbReference>
<dbReference type="GO" id="GO:0005811">
    <property type="term" value="C:lipid droplet"/>
    <property type="evidence" value="ECO:0007669"/>
    <property type="project" value="TreeGrafter"/>
</dbReference>
<evidence type="ECO:0000313" key="4">
    <source>
        <dbReference type="EMBL" id="CAJ2510214.1"/>
    </source>
</evidence>
<keyword evidence="5" id="KW-1185">Reference proteome</keyword>
<comment type="similarity">
    <text evidence="1 3">Belongs to the short-chain dehydrogenases/reductases (SDR) family.</text>
</comment>
<evidence type="ECO:0000256" key="2">
    <source>
        <dbReference type="ARBA" id="ARBA00023002"/>
    </source>
</evidence>